<evidence type="ECO:0000313" key="2">
    <source>
        <dbReference type="EMBL" id="MCX8523111.1"/>
    </source>
</evidence>
<organism evidence="2 3">
    <name type="scientific">Chryseobacterium formosus</name>
    <dbReference type="NCBI Taxonomy" id="1537363"/>
    <lineage>
        <taxon>Bacteria</taxon>
        <taxon>Pseudomonadati</taxon>
        <taxon>Bacteroidota</taxon>
        <taxon>Flavobacteriia</taxon>
        <taxon>Flavobacteriales</taxon>
        <taxon>Weeksellaceae</taxon>
        <taxon>Chryseobacterium group</taxon>
        <taxon>Chryseobacterium</taxon>
    </lineage>
</organism>
<name>A0ABT3XN81_9FLAO</name>
<dbReference type="EMBL" id="JAOVZW010000003">
    <property type="protein sequence ID" value="MCX8523111.1"/>
    <property type="molecule type" value="Genomic_DNA"/>
</dbReference>
<evidence type="ECO:0000313" key="3">
    <source>
        <dbReference type="Proteomes" id="UP001073122"/>
    </source>
</evidence>
<protein>
    <submittedName>
        <fullName evidence="2">Uncharacterized protein</fullName>
    </submittedName>
</protein>
<comment type="caution">
    <text evidence="2">The sequence shown here is derived from an EMBL/GenBank/DDBJ whole genome shotgun (WGS) entry which is preliminary data.</text>
</comment>
<keyword evidence="1" id="KW-0732">Signal</keyword>
<accession>A0ABT3XN81</accession>
<proteinExistence type="predicted"/>
<dbReference type="Proteomes" id="UP001073122">
    <property type="component" value="Unassembled WGS sequence"/>
</dbReference>
<evidence type="ECO:0000256" key="1">
    <source>
        <dbReference type="SAM" id="SignalP"/>
    </source>
</evidence>
<sequence length="185" mass="19740">MKKSLLLMAGMVIINLNAQIGIGKTVISGTGSIMEFDGNTSNQLTDNTTANTKGLILPAVLETPNFGSSGSATSIAQNGTFLFDRQTKKNRFYENGVWKDLSDEGNNSALIPIPGIETGNGVIVGASSSATKGVLVLESADKALVLPHILNPHLTVINPYPGMMCYDTKSNSIALYDGINWNYWK</sequence>
<reference evidence="2" key="1">
    <citation type="submission" date="2022-10" db="EMBL/GenBank/DDBJ databases">
        <title>Chryseobacterium sp. nov., a novel bacterial species.</title>
        <authorList>
            <person name="Cao Y."/>
        </authorList>
    </citation>
    <scope>NUCLEOTIDE SEQUENCE</scope>
    <source>
        <strain evidence="2">CCTCC AB2015118</strain>
    </source>
</reference>
<dbReference type="RefSeq" id="WP_267264432.1">
    <property type="nucleotide sequence ID" value="NZ_JAOVZW010000003.1"/>
</dbReference>
<gene>
    <name evidence="2" type="ORF">OF897_04140</name>
</gene>
<feature type="chain" id="PRO_5046513295" evidence="1">
    <location>
        <begin position="19"/>
        <end position="185"/>
    </location>
</feature>
<feature type="signal peptide" evidence="1">
    <location>
        <begin position="1"/>
        <end position="18"/>
    </location>
</feature>
<keyword evidence="3" id="KW-1185">Reference proteome</keyword>